<dbReference type="Gene3D" id="3.90.580.10">
    <property type="entry name" value="Zinc finger, CHC2-type domain"/>
    <property type="match status" value="1"/>
</dbReference>
<feature type="domain" description="Zinc finger CHC2-type" evidence="4">
    <location>
        <begin position="30"/>
        <end position="69"/>
    </location>
</feature>
<keyword evidence="2" id="KW-0863">Zinc-finger</keyword>
<dbReference type="GO" id="GO:0003899">
    <property type="term" value="F:DNA-directed RNA polymerase activity"/>
    <property type="evidence" value="ECO:0007669"/>
    <property type="project" value="InterPro"/>
</dbReference>
<dbReference type="GO" id="GO:0006269">
    <property type="term" value="P:DNA replication, synthesis of primer"/>
    <property type="evidence" value="ECO:0007669"/>
    <property type="project" value="TreeGrafter"/>
</dbReference>
<feature type="non-terminal residue" evidence="5">
    <location>
        <position position="70"/>
    </location>
</feature>
<dbReference type="PANTHER" id="PTHR30313:SF2">
    <property type="entry name" value="DNA PRIMASE"/>
    <property type="match status" value="1"/>
</dbReference>
<dbReference type="GO" id="GO:0008270">
    <property type="term" value="F:zinc ion binding"/>
    <property type="evidence" value="ECO:0007669"/>
    <property type="project" value="UniProtKB-KW"/>
</dbReference>
<dbReference type="GO" id="GO:0005737">
    <property type="term" value="C:cytoplasm"/>
    <property type="evidence" value="ECO:0007669"/>
    <property type="project" value="TreeGrafter"/>
</dbReference>
<dbReference type="EMBL" id="UINC01132447">
    <property type="protein sequence ID" value="SVD14776.1"/>
    <property type="molecule type" value="Genomic_DNA"/>
</dbReference>
<dbReference type="GO" id="GO:0003677">
    <property type="term" value="F:DNA binding"/>
    <property type="evidence" value="ECO:0007669"/>
    <property type="project" value="InterPro"/>
</dbReference>
<organism evidence="5">
    <name type="scientific">marine metagenome</name>
    <dbReference type="NCBI Taxonomy" id="408172"/>
    <lineage>
        <taxon>unclassified sequences</taxon>
        <taxon>metagenomes</taxon>
        <taxon>ecological metagenomes</taxon>
    </lineage>
</organism>
<evidence type="ECO:0000256" key="1">
    <source>
        <dbReference type="ARBA" id="ARBA00022723"/>
    </source>
</evidence>
<protein>
    <recommendedName>
        <fullName evidence="4">Zinc finger CHC2-type domain-containing protein</fullName>
    </recommendedName>
</protein>
<dbReference type="SUPFAM" id="SSF57783">
    <property type="entry name" value="Zinc beta-ribbon"/>
    <property type="match status" value="1"/>
</dbReference>
<evidence type="ECO:0000259" key="4">
    <source>
        <dbReference type="SMART" id="SM00400"/>
    </source>
</evidence>
<dbReference type="PANTHER" id="PTHR30313">
    <property type="entry name" value="DNA PRIMASE"/>
    <property type="match status" value="1"/>
</dbReference>
<sequence>MESIDLIKQRLDIIDIASDYLKVTKAGSNYKSLCPFHTEKTPPFIINPERQTWHCFGSCGVGGDVIELVI</sequence>
<dbReference type="InterPro" id="IPR036977">
    <property type="entry name" value="DNA_primase_Znf_CHC2"/>
</dbReference>
<evidence type="ECO:0000256" key="3">
    <source>
        <dbReference type="ARBA" id="ARBA00022833"/>
    </source>
</evidence>
<dbReference type="SMART" id="SM00400">
    <property type="entry name" value="ZnF_CHCC"/>
    <property type="match status" value="1"/>
</dbReference>
<proteinExistence type="predicted"/>
<reference evidence="5" key="1">
    <citation type="submission" date="2018-05" db="EMBL/GenBank/DDBJ databases">
        <authorList>
            <person name="Lanie J.A."/>
            <person name="Ng W.-L."/>
            <person name="Kazmierczak K.M."/>
            <person name="Andrzejewski T.M."/>
            <person name="Davidsen T.M."/>
            <person name="Wayne K.J."/>
            <person name="Tettelin H."/>
            <person name="Glass J.I."/>
            <person name="Rusch D."/>
            <person name="Podicherti R."/>
            <person name="Tsui H.-C.T."/>
            <person name="Winkler M.E."/>
        </authorList>
    </citation>
    <scope>NUCLEOTIDE SEQUENCE</scope>
</reference>
<dbReference type="AlphaFoldDB" id="A0A382SY19"/>
<dbReference type="InterPro" id="IPR050219">
    <property type="entry name" value="DnaG_primase"/>
</dbReference>
<gene>
    <name evidence="5" type="ORF">METZ01_LOCUS367630</name>
</gene>
<evidence type="ECO:0000256" key="2">
    <source>
        <dbReference type="ARBA" id="ARBA00022771"/>
    </source>
</evidence>
<evidence type="ECO:0000313" key="5">
    <source>
        <dbReference type="EMBL" id="SVD14776.1"/>
    </source>
</evidence>
<keyword evidence="1" id="KW-0479">Metal-binding</keyword>
<dbReference type="Pfam" id="PF01807">
    <property type="entry name" value="Zn_ribbon_DnaG"/>
    <property type="match status" value="1"/>
</dbReference>
<name>A0A382SY19_9ZZZZ</name>
<accession>A0A382SY19</accession>
<dbReference type="InterPro" id="IPR002694">
    <property type="entry name" value="Znf_CHC2"/>
</dbReference>
<keyword evidence="3" id="KW-0862">Zinc</keyword>